<evidence type="ECO:0000256" key="14">
    <source>
        <dbReference type="SAM" id="Phobius"/>
    </source>
</evidence>
<dbReference type="GO" id="GO:0016717">
    <property type="term" value="F:oxidoreductase activity, acting on paired donors, with oxidation of a pair of donors resulting in the reduction of molecular oxygen to two molecules of water"/>
    <property type="evidence" value="ECO:0007669"/>
    <property type="project" value="InterPro"/>
</dbReference>
<reference evidence="16" key="1">
    <citation type="submission" date="2023-02" db="EMBL/GenBank/DDBJ databases">
        <title>Genome of toxic invasive species Heracleum sosnowskyi carries increased number of genes despite the absence of recent whole-genome duplications.</title>
        <authorList>
            <person name="Schelkunov M."/>
            <person name="Shtratnikova V."/>
            <person name="Makarenko M."/>
            <person name="Klepikova A."/>
            <person name="Omelchenko D."/>
            <person name="Novikova G."/>
            <person name="Obukhova E."/>
            <person name="Bogdanov V."/>
            <person name="Penin A."/>
            <person name="Logacheva M."/>
        </authorList>
    </citation>
    <scope>NUCLEOTIDE SEQUENCE</scope>
    <source>
        <strain evidence="16">Hsosn_3</strain>
        <tissue evidence="16">Leaf</tissue>
    </source>
</reference>
<evidence type="ECO:0000259" key="15">
    <source>
        <dbReference type="Pfam" id="PF00487"/>
    </source>
</evidence>
<feature type="transmembrane region" description="Helical" evidence="14">
    <location>
        <begin position="251"/>
        <end position="274"/>
    </location>
</feature>
<dbReference type="InterPro" id="IPR015876">
    <property type="entry name" value="Acyl-CoA_DS"/>
</dbReference>
<dbReference type="CDD" id="cd03505">
    <property type="entry name" value="Delta9-FADS-like"/>
    <property type="match status" value="1"/>
</dbReference>
<comment type="similarity">
    <text evidence="3 13">Belongs to the fatty acid desaturase type 1 family.</text>
</comment>
<gene>
    <name evidence="16" type="ORF">POM88_051466</name>
</gene>
<dbReference type="GO" id="GO:0005789">
    <property type="term" value="C:endoplasmic reticulum membrane"/>
    <property type="evidence" value="ECO:0007669"/>
    <property type="project" value="TreeGrafter"/>
</dbReference>
<feature type="domain" description="Fatty acid desaturase" evidence="15">
    <location>
        <begin position="131"/>
        <end position="347"/>
    </location>
</feature>
<keyword evidence="11 14" id="KW-0472">Membrane</keyword>
<evidence type="ECO:0000256" key="6">
    <source>
        <dbReference type="ARBA" id="ARBA00022832"/>
    </source>
</evidence>
<reference evidence="16" key="2">
    <citation type="submission" date="2023-05" db="EMBL/GenBank/DDBJ databases">
        <authorList>
            <person name="Schelkunov M.I."/>
        </authorList>
    </citation>
    <scope>NUCLEOTIDE SEQUENCE</scope>
    <source>
        <strain evidence="16">Hsosn_3</strain>
        <tissue evidence="16">Leaf</tissue>
    </source>
</reference>
<dbReference type="PRINTS" id="PR00075">
    <property type="entry name" value="FACDDSATRASE"/>
</dbReference>
<evidence type="ECO:0000313" key="16">
    <source>
        <dbReference type="EMBL" id="KAK1358210.1"/>
    </source>
</evidence>
<keyword evidence="9" id="KW-0408">Iron</keyword>
<dbReference type="InterPro" id="IPR005804">
    <property type="entry name" value="FA_desaturase_dom"/>
</dbReference>
<comment type="pathway">
    <text evidence="2">Lipid metabolism.</text>
</comment>
<keyword evidence="6" id="KW-0276">Fatty acid metabolism</keyword>
<dbReference type="PANTHER" id="PTHR11351:SF31">
    <property type="entry name" value="DESATURASE 1, ISOFORM A-RELATED"/>
    <property type="match status" value="1"/>
</dbReference>
<keyword evidence="12 13" id="KW-0275">Fatty acid biosynthesis</keyword>
<evidence type="ECO:0000313" key="17">
    <source>
        <dbReference type="Proteomes" id="UP001237642"/>
    </source>
</evidence>
<evidence type="ECO:0000256" key="7">
    <source>
        <dbReference type="ARBA" id="ARBA00022989"/>
    </source>
</evidence>
<dbReference type="Pfam" id="PF00487">
    <property type="entry name" value="FA_desaturase"/>
    <property type="match status" value="1"/>
</dbReference>
<sequence>MVTVAPLPGTKPIQFSALRHPKLIKFVPSRNLEITKLPHFKNVKNVGFSDNWRSVVCCKKRVSSVVKAAASISVPEGEEGNFGKILLSDVEVKRRRNVYWGRQWSSMDVITITVVGSMHVLSLFAPFVFNWAAFGVAFGLYLVTGLLGITLSFHRNLSHRAFKLPKWLEYLFAYCGAQALQGHPIDWVSTHRYHHQFCDSERDPHSPYEGFWYSHISWFFDNKTIVQRCGGPTNASDLEKQPFYKFLEKTYAFHPVALGVLLYALGGFPFLVWGMGVRTVWVYHITWLVNSACHVWGKQAWNTGDLSRNNWWVAVLAFGEGWHNNHHAFEYSARHGLEWWQLDVTWYVVRFLQAIGLATDVKLPSEAQKQRVVILKSPYTYEASRLCNRKYLEMSENRTSRISCGVNHIKIQQNLSSYSKTSEQRNAGPGRLDGLEQWVKG</sequence>
<keyword evidence="8 13" id="KW-0560">Oxidoreductase</keyword>
<feature type="transmembrane region" description="Helical" evidence="14">
    <location>
        <begin position="104"/>
        <end position="125"/>
    </location>
</feature>
<accession>A0AAD8H202</accession>
<dbReference type="Proteomes" id="UP001237642">
    <property type="component" value="Unassembled WGS sequence"/>
</dbReference>
<keyword evidence="5 13" id="KW-0812">Transmembrane</keyword>
<comment type="domain">
    <text evidence="13">The histidine box domains are involved in binding the catalytic metal ions.</text>
</comment>
<evidence type="ECO:0000256" key="2">
    <source>
        <dbReference type="ARBA" id="ARBA00005189"/>
    </source>
</evidence>
<proteinExistence type="inferred from homology"/>
<evidence type="ECO:0000256" key="1">
    <source>
        <dbReference type="ARBA" id="ARBA00004141"/>
    </source>
</evidence>
<keyword evidence="7 14" id="KW-1133">Transmembrane helix</keyword>
<dbReference type="EMBL" id="JAUIZM010000011">
    <property type="protein sequence ID" value="KAK1358210.1"/>
    <property type="molecule type" value="Genomic_DNA"/>
</dbReference>
<evidence type="ECO:0000256" key="5">
    <source>
        <dbReference type="ARBA" id="ARBA00022692"/>
    </source>
</evidence>
<evidence type="ECO:0000256" key="13">
    <source>
        <dbReference type="RuleBase" id="RU000581"/>
    </source>
</evidence>
<keyword evidence="17" id="KW-1185">Reference proteome</keyword>
<dbReference type="PANTHER" id="PTHR11351">
    <property type="entry name" value="ACYL-COA DESATURASE"/>
    <property type="match status" value="1"/>
</dbReference>
<name>A0AAD8H202_9APIA</name>
<evidence type="ECO:0000256" key="4">
    <source>
        <dbReference type="ARBA" id="ARBA00022516"/>
    </source>
</evidence>
<evidence type="ECO:0000256" key="10">
    <source>
        <dbReference type="ARBA" id="ARBA00023098"/>
    </source>
</evidence>
<comment type="caution">
    <text evidence="16">The sequence shown here is derived from an EMBL/GenBank/DDBJ whole genome shotgun (WGS) entry which is preliminary data.</text>
</comment>
<dbReference type="AlphaFoldDB" id="A0AAD8H202"/>
<keyword evidence="10" id="KW-0443">Lipid metabolism</keyword>
<organism evidence="16 17">
    <name type="scientific">Heracleum sosnowskyi</name>
    <dbReference type="NCBI Taxonomy" id="360622"/>
    <lineage>
        <taxon>Eukaryota</taxon>
        <taxon>Viridiplantae</taxon>
        <taxon>Streptophyta</taxon>
        <taxon>Embryophyta</taxon>
        <taxon>Tracheophyta</taxon>
        <taxon>Spermatophyta</taxon>
        <taxon>Magnoliopsida</taxon>
        <taxon>eudicotyledons</taxon>
        <taxon>Gunneridae</taxon>
        <taxon>Pentapetalae</taxon>
        <taxon>asterids</taxon>
        <taxon>campanulids</taxon>
        <taxon>Apiales</taxon>
        <taxon>Apiaceae</taxon>
        <taxon>Apioideae</taxon>
        <taxon>apioid superclade</taxon>
        <taxon>Tordylieae</taxon>
        <taxon>Tordyliinae</taxon>
        <taxon>Heracleum</taxon>
    </lineage>
</organism>
<evidence type="ECO:0000256" key="12">
    <source>
        <dbReference type="ARBA" id="ARBA00023160"/>
    </source>
</evidence>
<keyword evidence="4 13" id="KW-0444">Lipid biosynthesis</keyword>
<evidence type="ECO:0000256" key="8">
    <source>
        <dbReference type="ARBA" id="ARBA00023002"/>
    </source>
</evidence>
<protein>
    <submittedName>
        <fullName evidence="16">Palmitoyl-monogalactosyldiacylglycerol delta-7 desaturase, chloroplastic</fullName>
    </submittedName>
</protein>
<comment type="cofactor">
    <cofactor evidence="13">
        <name>Fe(2+)</name>
        <dbReference type="ChEBI" id="CHEBI:29033"/>
    </cofactor>
</comment>
<evidence type="ECO:0000256" key="3">
    <source>
        <dbReference type="ARBA" id="ARBA00009295"/>
    </source>
</evidence>
<evidence type="ECO:0000256" key="11">
    <source>
        <dbReference type="ARBA" id="ARBA00023136"/>
    </source>
</evidence>
<evidence type="ECO:0000256" key="9">
    <source>
        <dbReference type="ARBA" id="ARBA00023004"/>
    </source>
</evidence>
<feature type="transmembrane region" description="Helical" evidence="14">
    <location>
        <begin position="131"/>
        <end position="153"/>
    </location>
</feature>
<comment type="subcellular location">
    <subcellularLocation>
        <location evidence="1">Membrane</location>
        <topology evidence="1">Multi-pass membrane protein</topology>
    </subcellularLocation>
</comment>
<dbReference type="GO" id="GO:0042761">
    <property type="term" value="P:very long-chain fatty acid biosynthetic process"/>
    <property type="evidence" value="ECO:0007669"/>
    <property type="project" value="TreeGrafter"/>
</dbReference>